<organism evidence="1 2">
    <name type="scientific">Racocetra persica</name>
    <dbReference type="NCBI Taxonomy" id="160502"/>
    <lineage>
        <taxon>Eukaryota</taxon>
        <taxon>Fungi</taxon>
        <taxon>Fungi incertae sedis</taxon>
        <taxon>Mucoromycota</taxon>
        <taxon>Glomeromycotina</taxon>
        <taxon>Glomeromycetes</taxon>
        <taxon>Diversisporales</taxon>
        <taxon>Gigasporaceae</taxon>
        <taxon>Racocetra</taxon>
    </lineage>
</organism>
<dbReference type="Proteomes" id="UP000789920">
    <property type="component" value="Unassembled WGS sequence"/>
</dbReference>
<name>A0ACA9RF79_9GLOM</name>
<keyword evidence="2" id="KW-1185">Reference proteome</keyword>
<protein>
    <submittedName>
        <fullName evidence="1">17638_t:CDS:1</fullName>
    </submittedName>
</protein>
<accession>A0ACA9RF79</accession>
<proteinExistence type="predicted"/>
<dbReference type="EMBL" id="CAJVQC010051108">
    <property type="protein sequence ID" value="CAG8789954.1"/>
    <property type="molecule type" value="Genomic_DNA"/>
</dbReference>
<sequence length="79" mass="9236">IFTTNSDPIVAIELPKLYTWDFKTEDYKLILNKNSQITNNYKGSIFVCYENTYEAVYKAKSANVKAPKIVTRRTPKRRN</sequence>
<feature type="non-terminal residue" evidence="1">
    <location>
        <position position="79"/>
    </location>
</feature>
<reference evidence="1" key="1">
    <citation type="submission" date="2021-06" db="EMBL/GenBank/DDBJ databases">
        <authorList>
            <person name="Kallberg Y."/>
            <person name="Tangrot J."/>
            <person name="Rosling A."/>
        </authorList>
    </citation>
    <scope>NUCLEOTIDE SEQUENCE</scope>
    <source>
        <strain evidence="1">MA461A</strain>
    </source>
</reference>
<evidence type="ECO:0000313" key="1">
    <source>
        <dbReference type="EMBL" id="CAG8789954.1"/>
    </source>
</evidence>
<feature type="non-terminal residue" evidence="1">
    <location>
        <position position="1"/>
    </location>
</feature>
<comment type="caution">
    <text evidence="1">The sequence shown here is derived from an EMBL/GenBank/DDBJ whole genome shotgun (WGS) entry which is preliminary data.</text>
</comment>
<gene>
    <name evidence="1" type="ORF">RPERSI_LOCUS18962</name>
</gene>
<evidence type="ECO:0000313" key="2">
    <source>
        <dbReference type="Proteomes" id="UP000789920"/>
    </source>
</evidence>